<keyword evidence="2" id="KW-1185">Reference proteome</keyword>
<gene>
    <name evidence="1" type="ORF">UABAM_04049</name>
</gene>
<organism evidence="1 2">
    <name type="scientific">Uabimicrobium amorphum</name>
    <dbReference type="NCBI Taxonomy" id="2596890"/>
    <lineage>
        <taxon>Bacteria</taxon>
        <taxon>Pseudomonadati</taxon>
        <taxon>Planctomycetota</taxon>
        <taxon>Candidatus Uabimicrobiia</taxon>
        <taxon>Candidatus Uabimicrobiales</taxon>
        <taxon>Candidatus Uabimicrobiaceae</taxon>
        <taxon>Candidatus Uabimicrobium</taxon>
    </lineage>
</organism>
<dbReference type="EMBL" id="AP019860">
    <property type="protein sequence ID" value="BBM85675.1"/>
    <property type="molecule type" value="Genomic_DNA"/>
</dbReference>
<evidence type="ECO:0000313" key="1">
    <source>
        <dbReference type="EMBL" id="BBM85675.1"/>
    </source>
</evidence>
<dbReference type="Proteomes" id="UP000326354">
    <property type="component" value="Chromosome"/>
</dbReference>
<dbReference type="KEGG" id="uam:UABAM_04049"/>
<proteinExistence type="predicted"/>
<evidence type="ECO:0000313" key="2">
    <source>
        <dbReference type="Proteomes" id="UP000326354"/>
    </source>
</evidence>
<name>A0A5S9IS52_UABAM</name>
<protein>
    <submittedName>
        <fullName evidence="1">Uncharacterized protein</fullName>
    </submittedName>
</protein>
<reference evidence="1 2" key="1">
    <citation type="submission" date="2019-08" db="EMBL/GenBank/DDBJ databases">
        <title>Complete genome sequence of Candidatus Uab amorphum.</title>
        <authorList>
            <person name="Shiratori T."/>
            <person name="Suzuki S."/>
            <person name="Kakizawa Y."/>
            <person name="Ishida K."/>
        </authorList>
    </citation>
    <scope>NUCLEOTIDE SEQUENCE [LARGE SCALE GENOMIC DNA]</scope>
    <source>
        <strain evidence="1 2">SRT547</strain>
    </source>
</reference>
<sequence>MVKAIFKTFPQAIYHKSSTFAATKFRVKSIVMEVNSCYEPNISIKTFL</sequence>
<dbReference type="AlphaFoldDB" id="A0A5S9IS52"/>
<accession>A0A5S9IS52</accession>